<name>A0A8T1Y0I9_ARASU</name>
<dbReference type="Proteomes" id="UP000694251">
    <property type="component" value="Chromosome 13"/>
</dbReference>
<dbReference type="AlphaFoldDB" id="A0A8T1Y0I9"/>
<organism evidence="1 2">
    <name type="scientific">Arabidopsis suecica</name>
    <name type="common">Swedish thale-cress</name>
    <name type="synonym">Cardaminopsis suecica</name>
    <dbReference type="NCBI Taxonomy" id="45249"/>
    <lineage>
        <taxon>Eukaryota</taxon>
        <taxon>Viridiplantae</taxon>
        <taxon>Streptophyta</taxon>
        <taxon>Embryophyta</taxon>
        <taxon>Tracheophyta</taxon>
        <taxon>Spermatophyta</taxon>
        <taxon>Magnoliopsida</taxon>
        <taxon>eudicotyledons</taxon>
        <taxon>Gunneridae</taxon>
        <taxon>Pentapetalae</taxon>
        <taxon>rosids</taxon>
        <taxon>malvids</taxon>
        <taxon>Brassicales</taxon>
        <taxon>Brassicaceae</taxon>
        <taxon>Camelineae</taxon>
        <taxon>Arabidopsis</taxon>
    </lineage>
</organism>
<comment type="caution">
    <text evidence="1">The sequence shown here is derived from an EMBL/GenBank/DDBJ whole genome shotgun (WGS) entry which is preliminary data.</text>
</comment>
<protein>
    <submittedName>
        <fullName evidence="1">Uncharacterized protein</fullName>
    </submittedName>
</protein>
<keyword evidence="2" id="KW-1185">Reference proteome</keyword>
<gene>
    <name evidence="1" type="ORF">ISN44_As13g007950</name>
</gene>
<proteinExistence type="predicted"/>
<dbReference type="EMBL" id="JAEFBJ010000013">
    <property type="protein sequence ID" value="KAG7536873.1"/>
    <property type="molecule type" value="Genomic_DNA"/>
</dbReference>
<sequence>MASVFNPYRVTFGFNFSTCSLKLLSSHVKPKRPRSLQFSMRFTHPKSTQPL</sequence>
<evidence type="ECO:0000313" key="1">
    <source>
        <dbReference type="EMBL" id="KAG7536874.1"/>
    </source>
</evidence>
<reference evidence="1 2" key="1">
    <citation type="submission" date="2020-12" db="EMBL/GenBank/DDBJ databases">
        <title>Concerted genomic and epigenomic changes stabilize Arabidopsis allopolyploids.</title>
        <authorList>
            <person name="Chen Z."/>
        </authorList>
    </citation>
    <scope>NUCLEOTIDE SEQUENCE [LARGE SCALE GENOMIC DNA]</scope>
    <source>
        <strain evidence="1">As9502</strain>
        <tissue evidence="1">Leaf</tissue>
    </source>
</reference>
<dbReference type="EMBL" id="JAEFBJ010000013">
    <property type="protein sequence ID" value="KAG7536874.1"/>
    <property type="molecule type" value="Genomic_DNA"/>
</dbReference>
<accession>A0A8T1Y0I9</accession>
<evidence type="ECO:0000313" key="2">
    <source>
        <dbReference type="Proteomes" id="UP000694251"/>
    </source>
</evidence>